<dbReference type="Pfam" id="PF01636">
    <property type="entry name" value="APH"/>
    <property type="match status" value="1"/>
</dbReference>
<dbReference type="AlphaFoldDB" id="A0A6A6IB22"/>
<keyword evidence="4" id="KW-1185">Reference proteome</keyword>
<proteinExistence type="predicted"/>
<dbReference type="SUPFAM" id="SSF56112">
    <property type="entry name" value="Protein kinase-like (PK-like)"/>
    <property type="match status" value="1"/>
</dbReference>
<dbReference type="RefSeq" id="XP_033681697.1">
    <property type="nucleotide sequence ID" value="XM_033825963.1"/>
</dbReference>
<dbReference type="OrthoDB" id="10003767at2759"/>
<protein>
    <recommendedName>
        <fullName evidence="2">Aminoglycoside phosphotransferase domain-containing protein</fullName>
    </recommendedName>
</protein>
<feature type="domain" description="Aminoglycoside phosphotransferase" evidence="2">
    <location>
        <begin position="110"/>
        <end position="279"/>
    </location>
</feature>
<dbReference type="InterPro" id="IPR051678">
    <property type="entry name" value="AGP_Transferase"/>
</dbReference>
<dbReference type="CDD" id="cd05120">
    <property type="entry name" value="APH_ChoK_like"/>
    <property type="match status" value="1"/>
</dbReference>
<feature type="region of interest" description="Disordered" evidence="1">
    <location>
        <begin position="1"/>
        <end position="54"/>
    </location>
</feature>
<evidence type="ECO:0000313" key="4">
    <source>
        <dbReference type="Proteomes" id="UP000800094"/>
    </source>
</evidence>
<reference evidence="3" key="1">
    <citation type="journal article" date="2020" name="Stud. Mycol.">
        <title>101 Dothideomycetes genomes: a test case for predicting lifestyles and emergence of pathogens.</title>
        <authorList>
            <person name="Haridas S."/>
            <person name="Albert R."/>
            <person name="Binder M."/>
            <person name="Bloem J."/>
            <person name="Labutti K."/>
            <person name="Salamov A."/>
            <person name="Andreopoulos B."/>
            <person name="Baker S."/>
            <person name="Barry K."/>
            <person name="Bills G."/>
            <person name="Bluhm B."/>
            <person name="Cannon C."/>
            <person name="Castanera R."/>
            <person name="Culley D."/>
            <person name="Daum C."/>
            <person name="Ezra D."/>
            <person name="Gonzalez J."/>
            <person name="Henrissat B."/>
            <person name="Kuo A."/>
            <person name="Liang C."/>
            <person name="Lipzen A."/>
            <person name="Lutzoni F."/>
            <person name="Magnuson J."/>
            <person name="Mondo S."/>
            <person name="Nolan M."/>
            <person name="Ohm R."/>
            <person name="Pangilinan J."/>
            <person name="Park H.-J."/>
            <person name="Ramirez L."/>
            <person name="Alfaro M."/>
            <person name="Sun H."/>
            <person name="Tritt A."/>
            <person name="Yoshinaga Y."/>
            <person name="Zwiers L.-H."/>
            <person name="Turgeon B."/>
            <person name="Goodwin S."/>
            <person name="Spatafora J."/>
            <person name="Crous P."/>
            <person name="Grigoriev I."/>
        </authorList>
    </citation>
    <scope>NUCLEOTIDE SEQUENCE</scope>
    <source>
        <strain evidence="3">CBS 122368</strain>
    </source>
</reference>
<evidence type="ECO:0000313" key="3">
    <source>
        <dbReference type="EMBL" id="KAF2246693.1"/>
    </source>
</evidence>
<sequence>MRIIRQFATKIKSSKTESDDDDDDDDNEGDDDNENSSNSNNKGDEGSAPDRSDWAPIRAISDQSLQLLMLDCLDPSHTIDLDCSCVLGRTEGGYHHVAIVGLYRHRKVEQYIIRIPAHGTAALWREEDEYMLDREVEIMQHIRLNTSVPVPEIFGYSSSMYNDLGAPYILMEKLEGNDAYDIWFDQPYNEENAWVAADCPSDETHKKRVNFLNSLARIMTELQRLEFNQVGTPIIPKPHKKQNETFVIHHHDMDLQNILTDDDGNVVGIIDWDGAFAAPRCIGPAAAPKFLRRDFFPDFSHMIDITPHMSWNTGYYRNIYAQAMVAAQNPDAKYTTKSALYQAAIAAIYEGGDVFDFTDKILREIPGFRMNTDAFKCTLGKGWPAAERFLKREIRKIMAPELPKENYWGGVDIEMVDSSTSTSSTDSDSSPCHSLTSETSLLSSQSSNGDSADGYPSRGKGDNSKVDPAPLAVAECG</sequence>
<feature type="compositionally biased region" description="Basic and acidic residues" evidence="1">
    <location>
        <begin position="42"/>
        <end position="53"/>
    </location>
</feature>
<feature type="region of interest" description="Disordered" evidence="1">
    <location>
        <begin position="418"/>
        <end position="477"/>
    </location>
</feature>
<name>A0A6A6IB22_9PLEO</name>
<evidence type="ECO:0000256" key="1">
    <source>
        <dbReference type="SAM" id="MobiDB-lite"/>
    </source>
</evidence>
<dbReference type="InterPro" id="IPR002575">
    <property type="entry name" value="Aminoglycoside_PTrfase"/>
</dbReference>
<dbReference type="PANTHER" id="PTHR21310">
    <property type="entry name" value="AMINOGLYCOSIDE PHOSPHOTRANSFERASE-RELATED-RELATED"/>
    <property type="match status" value="1"/>
</dbReference>
<feature type="compositionally biased region" description="Acidic residues" evidence="1">
    <location>
        <begin position="18"/>
        <end position="34"/>
    </location>
</feature>
<dbReference type="EMBL" id="ML987198">
    <property type="protein sequence ID" value="KAF2246693.1"/>
    <property type="molecule type" value="Genomic_DNA"/>
</dbReference>
<dbReference type="Gene3D" id="3.30.200.20">
    <property type="entry name" value="Phosphorylase Kinase, domain 1"/>
    <property type="match status" value="1"/>
</dbReference>
<gene>
    <name evidence="3" type="ORF">BU26DRAFT_487965</name>
</gene>
<dbReference type="PANTHER" id="PTHR21310:SF51">
    <property type="entry name" value="AMINOGLYCOSIDE PHOSPHOTRANSFERASE DOMAIN-CONTAINING PROTEIN"/>
    <property type="match status" value="1"/>
</dbReference>
<accession>A0A6A6IB22</accession>
<dbReference type="Proteomes" id="UP000800094">
    <property type="component" value="Unassembled WGS sequence"/>
</dbReference>
<dbReference type="InterPro" id="IPR011009">
    <property type="entry name" value="Kinase-like_dom_sf"/>
</dbReference>
<feature type="compositionally biased region" description="Low complexity" evidence="1">
    <location>
        <begin position="418"/>
        <end position="447"/>
    </location>
</feature>
<dbReference type="Gene3D" id="1.10.510.10">
    <property type="entry name" value="Transferase(Phosphotransferase) domain 1"/>
    <property type="match status" value="1"/>
</dbReference>
<organism evidence="3 4">
    <name type="scientific">Trematosphaeria pertusa</name>
    <dbReference type="NCBI Taxonomy" id="390896"/>
    <lineage>
        <taxon>Eukaryota</taxon>
        <taxon>Fungi</taxon>
        <taxon>Dikarya</taxon>
        <taxon>Ascomycota</taxon>
        <taxon>Pezizomycotina</taxon>
        <taxon>Dothideomycetes</taxon>
        <taxon>Pleosporomycetidae</taxon>
        <taxon>Pleosporales</taxon>
        <taxon>Massarineae</taxon>
        <taxon>Trematosphaeriaceae</taxon>
        <taxon>Trematosphaeria</taxon>
    </lineage>
</organism>
<evidence type="ECO:0000259" key="2">
    <source>
        <dbReference type="Pfam" id="PF01636"/>
    </source>
</evidence>
<dbReference type="GeneID" id="54579293"/>